<dbReference type="GO" id="GO:0030688">
    <property type="term" value="C:preribosome, small subunit precursor"/>
    <property type="evidence" value="ECO:0007669"/>
    <property type="project" value="TreeGrafter"/>
</dbReference>
<sequence length="618" mass="65163">MGRKKKFIDKKESTTFHVVHRSQQDKANEGEEEASEFVLIPSGPPRDSRPQDERKAAGKGKGKGGVAGAERDHINALGLPNDGYDYDQHLKSMGGGTFVSKTGKVQHFAEGNSQGARGGGAKPAIPEEALPSGETLDRQLEAVTISEKVMDGDMRRALAAGLADVGEEDWDDESNMLDDDFVVQAAGAGEDGGFDFDAHVARLMEASAKETGLRQRSRDDDLQTKGLVRLRRDSDSESDDSEDDVATLDGGAGSDDSGEIDDALLEGLDISGAAAAGGGVPGEGTEEDRAVLDSQFEATLAAYDSDEWGELEEDDDRVQGRWDLEQHDYANTCMDDFLAANEDARWTEGVQRLPPDQRSIAAATLAIEGGGGATAADPAAAPPAGGGSVGDAGRAGAGAAAAGGGGPGGVGPSVEAAAKTATSGPRLGKLRGFGAVPVPVPVPEDEEGEEDDELHDMEHHNEYLREKPAEQWDCETIVSTYSNLDNHPSVLGTGRKAKPGRARRSPVAEGVGGGDASTVQQVALSAKTGLPLGVLPERTYNDTGMVSLIAGKNKGEKRDTEETAEEKRRRKAQIKLNKRDKRVQKKNVKTAFTSEAKVISHALANPEAPQNRSVFSYS</sequence>
<dbReference type="Pfam" id="PF04180">
    <property type="entry name" value="LTV"/>
    <property type="match status" value="1"/>
</dbReference>
<dbReference type="GO" id="GO:0000056">
    <property type="term" value="P:ribosomal small subunit export from nucleus"/>
    <property type="evidence" value="ECO:0007669"/>
    <property type="project" value="TreeGrafter"/>
</dbReference>
<evidence type="ECO:0000256" key="2">
    <source>
        <dbReference type="SAM" id="MobiDB-lite"/>
    </source>
</evidence>
<gene>
    <name evidence="3" type="ORF">Esi_0036_0088</name>
</gene>
<evidence type="ECO:0000256" key="1">
    <source>
        <dbReference type="ARBA" id="ARBA00009078"/>
    </source>
</evidence>
<reference evidence="3 4" key="1">
    <citation type="journal article" date="2010" name="Nature">
        <title>The Ectocarpus genome and the independent evolution of multicellularity in brown algae.</title>
        <authorList>
            <person name="Cock J.M."/>
            <person name="Sterck L."/>
            <person name="Rouze P."/>
            <person name="Scornet D."/>
            <person name="Allen A.E."/>
            <person name="Amoutzias G."/>
            <person name="Anthouard V."/>
            <person name="Artiguenave F."/>
            <person name="Aury J.M."/>
            <person name="Badger J.H."/>
            <person name="Beszteri B."/>
            <person name="Billiau K."/>
            <person name="Bonnet E."/>
            <person name="Bothwell J.H."/>
            <person name="Bowler C."/>
            <person name="Boyen C."/>
            <person name="Brownlee C."/>
            <person name="Carrano C.J."/>
            <person name="Charrier B."/>
            <person name="Cho G.Y."/>
            <person name="Coelho S.M."/>
            <person name="Collen J."/>
            <person name="Corre E."/>
            <person name="Da Silva C."/>
            <person name="Delage L."/>
            <person name="Delaroque N."/>
            <person name="Dittami S.M."/>
            <person name="Doulbeau S."/>
            <person name="Elias M."/>
            <person name="Farnham G."/>
            <person name="Gachon C.M."/>
            <person name="Gschloessl B."/>
            <person name="Heesch S."/>
            <person name="Jabbari K."/>
            <person name="Jubin C."/>
            <person name="Kawai H."/>
            <person name="Kimura K."/>
            <person name="Kloareg B."/>
            <person name="Kupper F.C."/>
            <person name="Lang D."/>
            <person name="Le Bail A."/>
            <person name="Leblanc C."/>
            <person name="Lerouge P."/>
            <person name="Lohr M."/>
            <person name="Lopez P.J."/>
            <person name="Martens C."/>
            <person name="Maumus F."/>
            <person name="Michel G."/>
            <person name="Miranda-Saavedra D."/>
            <person name="Morales J."/>
            <person name="Moreau H."/>
            <person name="Motomura T."/>
            <person name="Nagasato C."/>
            <person name="Napoli C.A."/>
            <person name="Nelson D.R."/>
            <person name="Nyvall-Collen P."/>
            <person name="Peters A.F."/>
            <person name="Pommier C."/>
            <person name="Potin P."/>
            <person name="Poulain J."/>
            <person name="Quesneville H."/>
            <person name="Read B."/>
            <person name="Rensing S.A."/>
            <person name="Ritter A."/>
            <person name="Rousvoal S."/>
            <person name="Samanta M."/>
            <person name="Samson G."/>
            <person name="Schroeder D.C."/>
            <person name="Segurens B."/>
            <person name="Strittmatter M."/>
            <person name="Tonon T."/>
            <person name="Tregear J.W."/>
            <person name="Valentin K."/>
            <person name="von Dassow P."/>
            <person name="Yamagishi T."/>
            <person name="Van de Peer Y."/>
            <person name="Wincker P."/>
        </authorList>
    </citation>
    <scope>NUCLEOTIDE SEQUENCE [LARGE SCALE GENOMIC DNA]</scope>
    <source>
        <strain evidence="4">Ec32 / CCAP1310/4</strain>
    </source>
</reference>
<name>D8LLC8_ECTSI</name>
<evidence type="ECO:0008006" key="5">
    <source>
        <dbReference type="Google" id="ProtNLM"/>
    </source>
</evidence>
<dbReference type="AlphaFoldDB" id="D8LLC8"/>
<dbReference type="InterPro" id="IPR007307">
    <property type="entry name" value="Ltv1"/>
</dbReference>
<evidence type="ECO:0000313" key="4">
    <source>
        <dbReference type="Proteomes" id="UP000002630"/>
    </source>
</evidence>
<dbReference type="OMA" id="YDENAET"/>
<feature type="compositionally biased region" description="Basic and acidic residues" evidence="2">
    <location>
        <begin position="46"/>
        <end position="56"/>
    </location>
</feature>
<feature type="compositionally biased region" description="Basic and acidic residues" evidence="2">
    <location>
        <begin position="208"/>
        <end position="223"/>
    </location>
</feature>
<feature type="compositionally biased region" description="Basic residues" evidence="2">
    <location>
        <begin position="495"/>
        <end position="504"/>
    </location>
</feature>
<dbReference type="GO" id="GO:0042274">
    <property type="term" value="P:ribosomal small subunit biogenesis"/>
    <property type="evidence" value="ECO:0007669"/>
    <property type="project" value="InterPro"/>
</dbReference>
<dbReference type="STRING" id="2880.D8LLC8"/>
<dbReference type="GO" id="GO:0005634">
    <property type="term" value="C:nucleus"/>
    <property type="evidence" value="ECO:0007669"/>
    <property type="project" value="TreeGrafter"/>
</dbReference>
<keyword evidence="4" id="KW-1185">Reference proteome</keyword>
<accession>D8LLC8</accession>
<feature type="region of interest" description="Disordered" evidence="2">
    <location>
        <begin position="208"/>
        <end position="262"/>
    </location>
</feature>
<proteinExistence type="inferred from homology"/>
<feature type="compositionally biased region" description="Low complexity" evidence="2">
    <location>
        <begin position="374"/>
        <end position="383"/>
    </location>
</feature>
<dbReference type="OrthoDB" id="5852896at2759"/>
<dbReference type="GO" id="GO:0005829">
    <property type="term" value="C:cytosol"/>
    <property type="evidence" value="ECO:0007669"/>
    <property type="project" value="TreeGrafter"/>
</dbReference>
<feature type="compositionally biased region" description="Basic residues" evidence="2">
    <location>
        <begin position="568"/>
        <end position="583"/>
    </location>
</feature>
<dbReference type="Proteomes" id="UP000002630">
    <property type="component" value="Linkage Group LG20"/>
</dbReference>
<dbReference type="PANTHER" id="PTHR21531">
    <property type="entry name" value="LOW-TEMPERATURE VIABILITY PROTEIN LTV1-RELATED"/>
    <property type="match status" value="1"/>
</dbReference>
<feature type="region of interest" description="Disordered" evidence="2">
    <location>
        <begin position="1"/>
        <end position="71"/>
    </location>
</feature>
<dbReference type="EMBL" id="FN649745">
    <property type="protein sequence ID" value="CBN77126.1"/>
    <property type="molecule type" value="Genomic_DNA"/>
</dbReference>
<dbReference type="EMBL" id="FN648553">
    <property type="protein sequence ID" value="CBN77126.1"/>
    <property type="molecule type" value="Genomic_DNA"/>
</dbReference>
<feature type="region of interest" description="Disordered" evidence="2">
    <location>
        <begin position="488"/>
        <end position="514"/>
    </location>
</feature>
<dbReference type="eggNOG" id="KOG2637">
    <property type="taxonomic scope" value="Eukaryota"/>
</dbReference>
<feature type="region of interest" description="Disordered" evidence="2">
    <location>
        <begin position="551"/>
        <end position="583"/>
    </location>
</feature>
<protein>
    <recommendedName>
        <fullName evidence="5">Protein LTV1 homolog</fullName>
    </recommendedName>
</protein>
<organism evidence="3 4">
    <name type="scientific">Ectocarpus siliculosus</name>
    <name type="common">Brown alga</name>
    <name type="synonym">Conferva siliculosa</name>
    <dbReference type="NCBI Taxonomy" id="2880"/>
    <lineage>
        <taxon>Eukaryota</taxon>
        <taxon>Sar</taxon>
        <taxon>Stramenopiles</taxon>
        <taxon>Ochrophyta</taxon>
        <taxon>PX clade</taxon>
        <taxon>Phaeophyceae</taxon>
        <taxon>Ectocarpales</taxon>
        <taxon>Ectocarpaceae</taxon>
        <taxon>Ectocarpus</taxon>
    </lineage>
</organism>
<dbReference type="InParanoid" id="D8LLC8"/>
<comment type="similarity">
    <text evidence="1">Belongs to the LTV1 family.</text>
</comment>
<feature type="compositionally biased region" description="Basic and acidic residues" evidence="2">
    <location>
        <begin position="553"/>
        <end position="567"/>
    </location>
</feature>
<evidence type="ECO:0000313" key="3">
    <source>
        <dbReference type="EMBL" id="CBN77126.1"/>
    </source>
</evidence>
<feature type="region of interest" description="Disordered" evidence="2">
    <location>
        <begin position="109"/>
        <end position="134"/>
    </location>
</feature>
<feature type="compositionally biased region" description="Gly residues" evidence="2">
    <location>
        <begin position="384"/>
        <end position="411"/>
    </location>
</feature>
<feature type="region of interest" description="Disordered" evidence="2">
    <location>
        <begin position="370"/>
        <end position="448"/>
    </location>
</feature>
<dbReference type="PANTHER" id="PTHR21531:SF0">
    <property type="entry name" value="PROTEIN LTV1 HOMOLOG"/>
    <property type="match status" value="1"/>
</dbReference>
<feature type="compositionally biased region" description="Acidic residues" evidence="2">
    <location>
        <begin position="236"/>
        <end position="246"/>
    </location>
</feature>